<proteinExistence type="predicted"/>
<name>A0AC34FY09_9BILA</name>
<protein>
    <submittedName>
        <fullName evidence="2">Hexosyltransferase</fullName>
    </submittedName>
</protein>
<dbReference type="Proteomes" id="UP000887579">
    <property type="component" value="Unplaced"/>
</dbReference>
<dbReference type="WBParaSite" id="ES5_v2.g22385.t1">
    <property type="protein sequence ID" value="ES5_v2.g22385.t1"/>
    <property type="gene ID" value="ES5_v2.g22385"/>
</dbReference>
<evidence type="ECO:0000313" key="2">
    <source>
        <dbReference type="WBParaSite" id="ES5_v2.g22385.t1"/>
    </source>
</evidence>
<evidence type="ECO:0000313" key="1">
    <source>
        <dbReference type="Proteomes" id="UP000887579"/>
    </source>
</evidence>
<sequence length="368" mass="42807">MFYQINKLRCHNVYALILMKAILLLCGSCSGTNTPQNDSFYAKNEKKTENFKIQFQNLSIDYFFQVDNKLHCDDMAKLLIIIPTRPSAFKTRMAIRNSWLKNTSSSVTHRFFIGSTSDESVQKLNQKEFQNFNDLIISNLHDSYKNISLKTFAMFQWQQLYCPKVQYVHKADDDTVIDIPRLQYWIKKNFKQISQFYYEKVIFGKIWVNIRPSRDPQNKWYVSEKQWKENVFPDYCSGPNYLLTSKSVNLLIDEARNHVLNSVEDLLFTGIIAESAGIQRIDKSKIFGVGSEFSSYPECGKDMVPYLSTIYFDTNVPIEDGPNKFDEYSKKLNNLQCLRVSHVLVVCGLVIIILLLFATVICLIYTTF</sequence>
<organism evidence="1 2">
    <name type="scientific">Panagrolaimus sp. ES5</name>
    <dbReference type="NCBI Taxonomy" id="591445"/>
    <lineage>
        <taxon>Eukaryota</taxon>
        <taxon>Metazoa</taxon>
        <taxon>Ecdysozoa</taxon>
        <taxon>Nematoda</taxon>
        <taxon>Chromadorea</taxon>
        <taxon>Rhabditida</taxon>
        <taxon>Tylenchina</taxon>
        <taxon>Panagrolaimomorpha</taxon>
        <taxon>Panagrolaimoidea</taxon>
        <taxon>Panagrolaimidae</taxon>
        <taxon>Panagrolaimus</taxon>
    </lineage>
</organism>
<accession>A0AC34FY09</accession>
<reference evidence="2" key="1">
    <citation type="submission" date="2022-11" db="UniProtKB">
        <authorList>
            <consortium name="WormBaseParasite"/>
        </authorList>
    </citation>
    <scope>IDENTIFICATION</scope>
</reference>